<feature type="domain" description="Phage tail collar" evidence="1">
    <location>
        <begin position="6"/>
        <end position="64"/>
    </location>
</feature>
<reference evidence="3" key="1">
    <citation type="submission" date="2018-05" db="EMBL/GenBank/DDBJ databases">
        <title>Azospirillum thermophila sp. nov., a novel isolated from hot spring.</title>
        <authorList>
            <person name="Zhao Z."/>
        </authorList>
    </citation>
    <scope>NUCLEOTIDE SEQUENCE [LARGE SCALE GENOMIC DNA]</scope>
    <source>
        <strain evidence="3">CFH 70021</strain>
    </source>
</reference>
<dbReference type="OrthoDB" id="9810174at2"/>
<proteinExistence type="predicted"/>
<dbReference type="InterPro" id="IPR037053">
    <property type="entry name" value="Phage_tail_collar_dom_sf"/>
</dbReference>
<dbReference type="RefSeq" id="WP_109330543.1">
    <property type="nucleotide sequence ID" value="NZ_CP029354.1"/>
</dbReference>
<dbReference type="EMBL" id="CP029354">
    <property type="protein sequence ID" value="AWK88354.1"/>
    <property type="molecule type" value="Genomic_DNA"/>
</dbReference>
<dbReference type="AlphaFoldDB" id="A0A2S2CV02"/>
<dbReference type="Pfam" id="PF07484">
    <property type="entry name" value="Collar"/>
    <property type="match status" value="1"/>
</dbReference>
<keyword evidence="3" id="KW-1185">Reference proteome</keyword>
<dbReference type="InterPro" id="IPR011083">
    <property type="entry name" value="Phage_tail_collar_dom"/>
</dbReference>
<dbReference type="SUPFAM" id="SSF88874">
    <property type="entry name" value="Receptor-binding domain of short tail fibre protein gp12"/>
    <property type="match status" value="1"/>
</dbReference>
<evidence type="ECO:0000313" key="3">
    <source>
        <dbReference type="Proteomes" id="UP000245629"/>
    </source>
</evidence>
<dbReference type="Proteomes" id="UP000245629">
    <property type="component" value="Chromosome 3"/>
</dbReference>
<sequence>MDPFIGEIRIFGFDYAPQDWAYCNGQAVPVQQYQALFSLIGNIYGGSGSPPTAFNLPNLQSQVPMGAAPMQNNNLTALNQASGAEAVQLTPAQMPTHTHAMGGEVMPQAANQTNTPGPTVLPNVVIVNGKFSSAFSNAAANTTFSPIAISGAGGNGVHENRQPFLALNFCICTDGIYPDFP</sequence>
<accession>A0A2S2CV02</accession>
<dbReference type="Gene3D" id="3.90.1340.10">
    <property type="entry name" value="Phage tail collar domain"/>
    <property type="match status" value="1"/>
</dbReference>
<organism evidence="2 3">
    <name type="scientific">Azospirillum thermophilum</name>
    <dbReference type="NCBI Taxonomy" id="2202148"/>
    <lineage>
        <taxon>Bacteria</taxon>
        <taxon>Pseudomonadati</taxon>
        <taxon>Pseudomonadota</taxon>
        <taxon>Alphaproteobacteria</taxon>
        <taxon>Rhodospirillales</taxon>
        <taxon>Azospirillaceae</taxon>
        <taxon>Azospirillum</taxon>
    </lineage>
</organism>
<dbReference type="KEGG" id="azz:DEW08_19895"/>
<name>A0A2S2CV02_9PROT</name>
<protein>
    <recommendedName>
        <fullName evidence="1">Phage tail collar domain-containing protein</fullName>
    </recommendedName>
</protein>
<evidence type="ECO:0000259" key="1">
    <source>
        <dbReference type="Pfam" id="PF07484"/>
    </source>
</evidence>
<evidence type="ECO:0000313" key="2">
    <source>
        <dbReference type="EMBL" id="AWK88354.1"/>
    </source>
</evidence>
<gene>
    <name evidence="2" type="ORF">DEW08_19895</name>
</gene>